<sequence>MGNRQARPLFLLSRTFAISILLCISTQCAPLTDPVPTFVCYQNAIAIWNFLVYITTNYVAHAAAVPIAAEVGRYTERVTRQDRGYWTQLISLLLPFGALARTVILIAEHVRCKRNDVLAALHHGALLVVVRTVGWEPSTRGEVVYVRLPPGLDGEKTDEPWPEYAIIDVDHGDSQRATHWIIDRKNRSIHGHIEVPQGYSLAVPADKSYTEHLIARDLKPTIDIKIHRASGVMQMLVSVVQIIAAMYTLYSTQGAQIQRWGYAAYGLSVLPYALMSVMNILCASIVGEYASGHVLRTPILHEAERRDGHFDGAVGAVHKVGEPILGDRSRTGYVAVRMQTVERGANPSEKELIVTSSNWQKRFALCAEESKESSCAYRFTVSALRHDGTADENEVAQHRTISPLEVMITLSLFLSAMILPHGVIFALTRFHAGGSTAAQRAWMMSWLAADQLSSLGTLVFWAIWKRVGTVIPVGVHYASVAALIVPAIGGFVTMSEMYLQDQGLGACHS</sequence>
<gene>
    <name evidence="3" type="ORF">DAEQUDRAFT_811557</name>
</gene>
<evidence type="ECO:0000256" key="1">
    <source>
        <dbReference type="SAM" id="Phobius"/>
    </source>
</evidence>
<name>A0A165Q750_9APHY</name>
<feature type="transmembrane region" description="Helical" evidence="1">
    <location>
        <begin position="231"/>
        <end position="250"/>
    </location>
</feature>
<organism evidence="3 4">
    <name type="scientific">Daedalea quercina L-15889</name>
    <dbReference type="NCBI Taxonomy" id="1314783"/>
    <lineage>
        <taxon>Eukaryota</taxon>
        <taxon>Fungi</taxon>
        <taxon>Dikarya</taxon>
        <taxon>Basidiomycota</taxon>
        <taxon>Agaricomycotina</taxon>
        <taxon>Agaricomycetes</taxon>
        <taxon>Polyporales</taxon>
        <taxon>Fomitopsis</taxon>
    </lineage>
</organism>
<keyword evidence="1" id="KW-0812">Transmembrane</keyword>
<dbReference type="Proteomes" id="UP000076727">
    <property type="component" value="Unassembled WGS sequence"/>
</dbReference>
<feature type="transmembrane region" description="Helical" evidence="1">
    <location>
        <begin position="262"/>
        <end position="286"/>
    </location>
</feature>
<keyword evidence="1" id="KW-0472">Membrane</keyword>
<proteinExistence type="predicted"/>
<feature type="transmembrane region" description="Helical" evidence="1">
    <location>
        <begin position="442"/>
        <end position="464"/>
    </location>
</feature>
<keyword evidence="4" id="KW-1185">Reference proteome</keyword>
<feature type="transmembrane region" description="Helical" evidence="1">
    <location>
        <begin position="44"/>
        <end position="68"/>
    </location>
</feature>
<dbReference type="AlphaFoldDB" id="A0A165Q750"/>
<feature type="transmembrane region" description="Helical" evidence="1">
    <location>
        <begin position="406"/>
        <end position="430"/>
    </location>
</feature>
<reference evidence="3 4" key="1">
    <citation type="journal article" date="2016" name="Mol. Biol. Evol.">
        <title>Comparative Genomics of Early-Diverging Mushroom-Forming Fungi Provides Insights into the Origins of Lignocellulose Decay Capabilities.</title>
        <authorList>
            <person name="Nagy L.G."/>
            <person name="Riley R."/>
            <person name="Tritt A."/>
            <person name="Adam C."/>
            <person name="Daum C."/>
            <person name="Floudas D."/>
            <person name="Sun H."/>
            <person name="Yadav J.S."/>
            <person name="Pangilinan J."/>
            <person name="Larsson K.H."/>
            <person name="Matsuura K."/>
            <person name="Barry K."/>
            <person name="Labutti K."/>
            <person name="Kuo R."/>
            <person name="Ohm R.A."/>
            <person name="Bhattacharya S.S."/>
            <person name="Shirouzu T."/>
            <person name="Yoshinaga Y."/>
            <person name="Martin F.M."/>
            <person name="Grigoriev I.V."/>
            <person name="Hibbett D.S."/>
        </authorList>
    </citation>
    <scope>NUCLEOTIDE SEQUENCE [LARGE SCALE GENOMIC DNA]</scope>
    <source>
        <strain evidence="3 4">L-15889</strain>
    </source>
</reference>
<feature type="signal peptide" evidence="2">
    <location>
        <begin position="1"/>
        <end position="28"/>
    </location>
</feature>
<feature type="transmembrane region" description="Helical" evidence="1">
    <location>
        <begin position="89"/>
        <end position="107"/>
    </location>
</feature>
<keyword evidence="1" id="KW-1133">Transmembrane helix</keyword>
<evidence type="ECO:0000313" key="4">
    <source>
        <dbReference type="Proteomes" id="UP000076727"/>
    </source>
</evidence>
<accession>A0A165Q750</accession>
<dbReference type="EMBL" id="KV429060">
    <property type="protein sequence ID" value="KZT69095.1"/>
    <property type="molecule type" value="Genomic_DNA"/>
</dbReference>
<dbReference type="OrthoDB" id="3253026at2759"/>
<feature type="transmembrane region" description="Helical" evidence="1">
    <location>
        <begin position="470"/>
        <end position="492"/>
    </location>
</feature>
<feature type="chain" id="PRO_5007864624" evidence="2">
    <location>
        <begin position="29"/>
        <end position="509"/>
    </location>
</feature>
<evidence type="ECO:0000313" key="3">
    <source>
        <dbReference type="EMBL" id="KZT69095.1"/>
    </source>
</evidence>
<keyword evidence="2" id="KW-0732">Signal</keyword>
<evidence type="ECO:0000256" key="2">
    <source>
        <dbReference type="SAM" id="SignalP"/>
    </source>
</evidence>
<protein>
    <submittedName>
        <fullName evidence="3">Uncharacterized protein</fullName>
    </submittedName>
</protein>